<evidence type="ECO:0000256" key="1">
    <source>
        <dbReference type="ARBA" id="ARBA00004613"/>
    </source>
</evidence>
<dbReference type="Pfam" id="PF12260">
    <property type="entry name" value="PIP49_C"/>
    <property type="match status" value="1"/>
</dbReference>
<keyword evidence="5" id="KW-1133">Transmembrane helix</keyword>
<evidence type="ECO:0000256" key="2">
    <source>
        <dbReference type="ARBA" id="ARBA00006338"/>
    </source>
</evidence>
<evidence type="ECO:0000313" key="8">
    <source>
        <dbReference type="Proteomes" id="UP000838412"/>
    </source>
</evidence>
<feature type="transmembrane region" description="Helical" evidence="5">
    <location>
        <begin position="21"/>
        <end position="39"/>
    </location>
</feature>
<dbReference type="InterPro" id="IPR022049">
    <property type="entry name" value="FAM69_kinase_dom"/>
</dbReference>
<evidence type="ECO:0000256" key="5">
    <source>
        <dbReference type="SAM" id="Phobius"/>
    </source>
</evidence>
<reference evidence="7" key="1">
    <citation type="submission" date="2022-01" db="EMBL/GenBank/DDBJ databases">
        <authorList>
            <person name="Braso-Vives M."/>
        </authorList>
    </citation>
    <scope>NUCLEOTIDE SEQUENCE</scope>
</reference>
<comment type="subcellular location">
    <subcellularLocation>
        <location evidence="1">Secreted</location>
    </subcellularLocation>
</comment>
<evidence type="ECO:0000256" key="3">
    <source>
        <dbReference type="ARBA" id="ARBA00022525"/>
    </source>
</evidence>
<gene>
    <name evidence="7" type="primary">C3orf58</name>
    <name evidence="7" type="ORF">BLAG_LOCUS5317</name>
</gene>
<feature type="domain" description="FAM69 protein-kinase" evidence="6">
    <location>
        <begin position="289"/>
        <end position="494"/>
    </location>
</feature>
<dbReference type="OrthoDB" id="10056939at2759"/>
<dbReference type="InterPro" id="IPR020519">
    <property type="entry name" value="DIPK2A/B"/>
</dbReference>
<sequence>MRTIFFRWDRVQKVVSGHKRLCVIACLSFLILFTVYNHYERNQAARPRGGKPQGPFSSRDLMAPAKMDYENMAGNPKLHHGDIGRQKNRNDAKEIETPATLLSDDNEIPVHPHNRVVSLVDALEYEFAYPSSNVKHFLGDFYCPACFGDSLCKDFDKKFQFPNAGRTSPLAQNGVYFGLKAANKEPIVGKLLVEAERYGKFHQFACQGKSSLLEGDSCDVNEAIVELLKQDLTVARLREFAAEMDPNEEEEHSILRCLSERFLQQAKAAYDIDKDNVLSTNESAKLLTTFLLNPEPIIFQVFHYNQGWPFPSFLGACGRMAVFEHSGSPLRYYYEDTWETRMKLTLKVLELVDKLTNNDQGWVIMPTDLGYDNIVVNSEWELYVIDVEDVVILDLASMPGDLLVEREVCNEDCFYDLTVKADEPEEDKTCVKPYKHIGATYYFLCHEILTDEAKNMSDMDYETLESPNPGGLLHDPPENIEKEGTLANLLNECLYENMPGGRMKAVTELKAHLKKWLGLDSQLTFDKDR</sequence>
<accession>A0A8K0E4J1</accession>
<dbReference type="Proteomes" id="UP000838412">
    <property type="component" value="Chromosome 12"/>
</dbReference>
<evidence type="ECO:0000313" key="7">
    <source>
        <dbReference type="EMBL" id="CAH1241857.1"/>
    </source>
</evidence>
<evidence type="ECO:0000259" key="6">
    <source>
        <dbReference type="Pfam" id="PF12260"/>
    </source>
</evidence>
<dbReference type="PANTHER" id="PTHR32073">
    <property type="entry name" value="GH11358P"/>
    <property type="match status" value="1"/>
</dbReference>
<keyword evidence="5" id="KW-0472">Membrane</keyword>
<keyword evidence="4" id="KW-0732">Signal</keyword>
<protein>
    <submittedName>
        <fullName evidence="7">C3orf58 protein</fullName>
    </submittedName>
</protein>
<dbReference type="PANTHER" id="PTHR32073:SF10">
    <property type="entry name" value="FAM69 PROTEIN-KINASE DOMAIN-CONTAINING PROTEIN"/>
    <property type="match status" value="1"/>
</dbReference>
<proteinExistence type="inferred from homology"/>
<evidence type="ECO:0000256" key="4">
    <source>
        <dbReference type="ARBA" id="ARBA00022729"/>
    </source>
</evidence>
<keyword evidence="3" id="KW-0964">Secreted</keyword>
<keyword evidence="5" id="KW-0812">Transmembrane</keyword>
<dbReference type="EMBL" id="OV696697">
    <property type="protein sequence ID" value="CAH1241857.1"/>
    <property type="molecule type" value="Genomic_DNA"/>
</dbReference>
<organism evidence="7 8">
    <name type="scientific">Branchiostoma lanceolatum</name>
    <name type="common">Common lancelet</name>
    <name type="synonym">Amphioxus lanceolatum</name>
    <dbReference type="NCBI Taxonomy" id="7740"/>
    <lineage>
        <taxon>Eukaryota</taxon>
        <taxon>Metazoa</taxon>
        <taxon>Chordata</taxon>
        <taxon>Cephalochordata</taxon>
        <taxon>Leptocardii</taxon>
        <taxon>Amphioxiformes</taxon>
        <taxon>Branchiostomatidae</taxon>
        <taxon>Branchiostoma</taxon>
    </lineage>
</organism>
<keyword evidence="8" id="KW-1185">Reference proteome</keyword>
<dbReference type="GO" id="GO:0005576">
    <property type="term" value="C:extracellular region"/>
    <property type="evidence" value="ECO:0007669"/>
    <property type="project" value="UniProtKB-SubCell"/>
</dbReference>
<name>A0A8K0E4J1_BRALA</name>
<dbReference type="AlphaFoldDB" id="A0A8K0E4J1"/>
<comment type="similarity">
    <text evidence="2">Belongs to the DIPK family.</text>
</comment>